<dbReference type="SUPFAM" id="SSF53807">
    <property type="entry name" value="Helical backbone' metal receptor"/>
    <property type="match status" value="1"/>
</dbReference>
<dbReference type="PROSITE" id="PS51257">
    <property type="entry name" value="PROKAR_LIPOPROTEIN"/>
    <property type="match status" value="1"/>
</dbReference>
<evidence type="ECO:0000313" key="2">
    <source>
        <dbReference type="EMBL" id="WAC03848.1"/>
    </source>
</evidence>
<dbReference type="PANTHER" id="PTHR30535:SF34">
    <property type="entry name" value="MOLYBDATE-BINDING PROTEIN MOLA"/>
    <property type="match status" value="1"/>
</dbReference>
<sequence length="382" mass="42686">MKNGVILFFMLAILACKEDKGINNSLPPIYETGNNNIAYAEGFRIEDNGNFSVLEIKNPWPKADETFKYVLISAEEAAKTTFMRDAYNGIIITPIESIVVTSTTHVPSLELLGVEETLKGFPGTDYISSEKTRARIDRGLVRELGKNEGLNTEVLLEINPNLVVAFGVDGKSKTLETIKKANIPVIYNGDWTEKSPLAKAEWIKFFGALYNKEKKADSIFNRIVNNYSEAKQIASKAATKPTVLSGAMHKDVWYLPNGSSTEAQFLEDANTNYLWHDTTGSGSLALNFEVVYEKAKSANLWLSPSYYTSLEDLKTANAHYTEFNAYKNKTIYSFTNTTGKTGGVLYYELGIARPDLVLKDIIKISHPELLPEYQPFFFKALD</sequence>
<dbReference type="GO" id="GO:0071281">
    <property type="term" value="P:cellular response to iron ion"/>
    <property type="evidence" value="ECO:0007669"/>
    <property type="project" value="TreeGrafter"/>
</dbReference>
<dbReference type="PANTHER" id="PTHR30535">
    <property type="entry name" value="VITAMIN B12-BINDING PROTEIN"/>
    <property type="match status" value="1"/>
</dbReference>
<dbReference type="Proteomes" id="UP001164705">
    <property type="component" value="Chromosome"/>
</dbReference>
<accession>A0A9E8MYE5</accession>
<evidence type="ECO:0000259" key="1">
    <source>
        <dbReference type="PROSITE" id="PS50983"/>
    </source>
</evidence>
<evidence type="ECO:0000313" key="3">
    <source>
        <dbReference type="Proteomes" id="UP001164705"/>
    </source>
</evidence>
<gene>
    <name evidence="2" type="ORF">N7U66_06195</name>
</gene>
<dbReference type="PROSITE" id="PS50983">
    <property type="entry name" value="FE_B12_PBP"/>
    <property type="match status" value="1"/>
</dbReference>
<organism evidence="2 3">
    <name type="scientific">Lacinutrix neustonica</name>
    <dbReference type="NCBI Taxonomy" id="2980107"/>
    <lineage>
        <taxon>Bacteria</taxon>
        <taxon>Pseudomonadati</taxon>
        <taxon>Bacteroidota</taxon>
        <taxon>Flavobacteriia</taxon>
        <taxon>Flavobacteriales</taxon>
        <taxon>Flavobacteriaceae</taxon>
        <taxon>Lacinutrix</taxon>
    </lineage>
</organism>
<dbReference type="EMBL" id="CP113088">
    <property type="protein sequence ID" value="WAC03848.1"/>
    <property type="molecule type" value="Genomic_DNA"/>
</dbReference>
<name>A0A9E8MYE5_9FLAO</name>
<reference evidence="2" key="1">
    <citation type="submission" date="2022-11" db="EMBL/GenBank/DDBJ databases">
        <title>Lacinutrix neustonica HL-RS19T sp. nov., isolated from the surface microlayer sample of brackish Lake Shihwa.</title>
        <authorList>
            <person name="Choi J.Y."/>
            <person name="Hwang C.Y."/>
        </authorList>
    </citation>
    <scope>NUCLEOTIDE SEQUENCE</scope>
    <source>
        <strain evidence="2">HL-RS19</strain>
    </source>
</reference>
<dbReference type="RefSeq" id="WP_267678486.1">
    <property type="nucleotide sequence ID" value="NZ_CP113088.1"/>
</dbReference>
<dbReference type="InterPro" id="IPR002491">
    <property type="entry name" value="ABC_transptr_periplasmic_BD"/>
</dbReference>
<proteinExistence type="predicted"/>
<keyword evidence="3" id="KW-1185">Reference proteome</keyword>
<dbReference type="Gene3D" id="3.40.50.1980">
    <property type="entry name" value="Nitrogenase molybdenum iron protein domain"/>
    <property type="match status" value="2"/>
</dbReference>
<protein>
    <submittedName>
        <fullName evidence="2">ABC transporter substrate-binding protein</fullName>
    </submittedName>
</protein>
<dbReference type="Pfam" id="PF01497">
    <property type="entry name" value="Peripla_BP_2"/>
    <property type="match status" value="1"/>
</dbReference>
<dbReference type="AlphaFoldDB" id="A0A9E8MYE5"/>
<feature type="domain" description="Fe/B12 periplasmic-binding" evidence="1">
    <location>
        <begin position="97"/>
        <end position="369"/>
    </location>
</feature>
<dbReference type="InterPro" id="IPR050902">
    <property type="entry name" value="ABC_Transporter_SBP"/>
</dbReference>
<dbReference type="KEGG" id="lnu:N7U66_06195"/>